<name>A0A2S9GX70_9BURK</name>
<dbReference type="SUPFAM" id="SSF46785">
    <property type="entry name" value="Winged helix' DNA-binding domain"/>
    <property type="match status" value="1"/>
</dbReference>
<dbReference type="PRINTS" id="PR00039">
    <property type="entry name" value="HTHLYSR"/>
</dbReference>
<dbReference type="Pfam" id="PF03466">
    <property type="entry name" value="LysR_substrate"/>
    <property type="match status" value="1"/>
</dbReference>
<dbReference type="InterPro" id="IPR036390">
    <property type="entry name" value="WH_DNA-bd_sf"/>
</dbReference>
<proteinExistence type="inferred from homology"/>
<keyword evidence="3" id="KW-0238">DNA-binding</keyword>
<evidence type="ECO:0000313" key="6">
    <source>
        <dbReference type="EMBL" id="PRC92300.1"/>
    </source>
</evidence>
<dbReference type="Pfam" id="PF00126">
    <property type="entry name" value="HTH_1"/>
    <property type="match status" value="1"/>
</dbReference>
<dbReference type="Proteomes" id="UP000237839">
    <property type="component" value="Unassembled WGS sequence"/>
</dbReference>
<evidence type="ECO:0000256" key="4">
    <source>
        <dbReference type="ARBA" id="ARBA00023163"/>
    </source>
</evidence>
<dbReference type="CDD" id="cd05466">
    <property type="entry name" value="PBP2_LTTR_substrate"/>
    <property type="match status" value="1"/>
</dbReference>
<dbReference type="FunFam" id="1.10.10.10:FF:000001">
    <property type="entry name" value="LysR family transcriptional regulator"/>
    <property type="match status" value="1"/>
</dbReference>
<keyword evidence="2" id="KW-0805">Transcription regulation</keyword>
<dbReference type="OrthoDB" id="196624at2"/>
<reference evidence="6 7" key="1">
    <citation type="submission" date="2018-02" db="EMBL/GenBank/DDBJ databases">
        <title>Solimicrobium silvestre gen. nov., sp. nov., isolated from alpine forest soil.</title>
        <authorList>
            <person name="Margesin R."/>
            <person name="Albuquerque L."/>
            <person name="Zhang D.-C."/>
            <person name="Froufe H.J.C."/>
            <person name="Severino R."/>
            <person name="Roxo I."/>
            <person name="Egas C."/>
            <person name="Da Costa M.S."/>
        </authorList>
    </citation>
    <scope>NUCLEOTIDE SEQUENCE [LARGE SCALE GENOMIC DNA]</scope>
    <source>
        <strain evidence="6 7">S20-91</strain>
    </source>
</reference>
<dbReference type="InterPro" id="IPR036388">
    <property type="entry name" value="WH-like_DNA-bd_sf"/>
</dbReference>
<comment type="similarity">
    <text evidence="1">Belongs to the LysR transcriptional regulatory family.</text>
</comment>
<evidence type="ECO:0000313" key="7">
    <source>
        <dbReference type="Proteomes" id="UP000237839"/>
    </source>
</evidence>
<dbReference type="PANTHER" id="PTHR30126:SF91">
    <property type="entry name" value="LYSR FAMILY TRANSCRIPTIONAL REGULATOR"/>
    <property type="match status" value="1"/>
</dbReference>
<comment type="caution">
    <text evidence="6">The sequence shown here is derived from an EMBL/GenBank/DDBJ whole genome shotgun (WGS) entry which is preliminary data.</text>
</comment>
<dbReference type="AlphaFoldDB" id="A0A2S9GX70"/>
<sequence>MISHEALNVFVEAANSGSFSAAARKLGKRQSTVSEAIANLEIDLGVSLFDRRTRRPTLTAQGRSMLVHAQQVLEAQHRLSIAARLLVGGQEAQLSFALSDTYQSNVFEVMLKKIEQRFPDLQLECLIAEDHDAVELVQENRVQLALITAQAEYPPDISFDTLSDPSEIGLFVSAGHALTNQSTISNAMLSATRELRLNTFADDAYSKRTSLSWSSSNYLILLEMTELGFGWAKLPRWLVKRFAETKLVELRTGGWPRQIPMHVIWSRQHNLGPAACWMRDNFLTSTVELQT</sequence>
<dbReference type="InterPro" id="IPR000847">
    <property type="entry name" value="LysR_HTH_N"/>
</dbReference>
<evidence type="ECO:0000256" key="3">
    <source>
        <dbReference type="ARBA" id="ARBA00023125"/>
    </source>
</evidence>
<dbReference type="EMBL" id="PUGF01000014">
    <property type="protein sequence ID" value="PRC92300.1"/>
    <property type="molecule type" value="Genomic_DNA"/>
</dbReference>
<dbReference type="PROSITE" id="PS50931">
    <property type="entry name" value="HTH_LYSR"/>
    <property type="match status" value="1"/>
</dbReference>
<evidence type="ECO:0000256" key="2">
    <source>
        <dbReference type="ARBA" id="ARBA00023015"/>
    </source>
</evidence>
<dbReference type="PANTHER" id="PTHR30126">
    <property type="entry name" value="HTH-TYPE TRANSCRIPTIONAL REGULATOR"/>
    <property type="match status" value="1"/>
</dbReference>
<dbReference type="InterPro" id="IPR005119">
    <property type="entry name" value="LysR_subst-bd"/>
</dbReference>
<dbReference type="GO" id="GO:0003700">
    <property type="term" value="F:DNA-binding transcription factor activity"/>
    <property type="evidence" value="ECO:0007669"/>
    <property type="project" value="InterPro"/>
</dbReference>
<organism evidence="6 7">
    <name type="scientific">Solimicrobium silvestre</name>
    <dbReference type="NCBI Taxonomy" id="2099400"/>
    <lineage>
        <taxon>Bacteria</taxon>
        <taxon>Pseudomonadati</taxon>
        <taxon>Pseudomonadota</taxon>
        <taxon>Betaproteobacteria</taxon>
        <taxon>Burkholderiales</taxon>
        <taxon>Oxalobacteraceae</taxon>
        <taxon>Solimicrobium</taxon>
    </lineage>
</organism>
<accession>A0A2S9GX70</accession>
<protein>
    <submittedName>
        <fullName evidence="6">Transcriptional regulator</fullName>
    </submittedName>
</protein>
<dbReference type="GO" id="GO:0000976">
    <property type="term" value="F:transcription cis-regulatory region binding"/>
    <property type="evidence" value="ECO:0007669"/>
    <property type="project" value="TreeGrafter"/>
</dbReference>
<dbReference type="Gene3D" id="3.40.190.290">
    <property type="match status" value="1"/>
</dbReference>
<evidence type="ECO:0000259" key="5">
    <source>
        <dbReference type="PROSITE" id="PS50931"/>
    </source>
</evidence>
<evidence type="ECO:0000256" key="1">
    <source>
        <dbReference type="ARBA" id="ARBA00009437"/>
    </source>
</evidence>
<dbReference type="Gene3D" id="1.10.10.10">
    <property type="entry name" value="Winged helix-like DNA-binding domain superfamily/Winged helix DNA-binding domain"/>
    <property type="match status" value="1"/>
</dbReference>
<keyword evidence="4" id="KW-0804">Transcription</keyword>
<keyword evidence="7" id="KW-1185">Reference proteome</keyword>
<dbReference type="SUPFAM" id="SSF53850">
    <property type="entry name" value="Periplasmic binding protein-like II"/>
    <property type="match status" value="1"/>
</dbReference>
<gene>
    <name evidence="6" type="ORF">S2091_2959</name>
</gene>
<dbReference type="RefSeq" id="WP_105532708.1">
    <property type="nucleotide sequence ID" value="NZ_PUGF01000014.1"/>
</dbReference>
<feature type="domain" description="HTH lysR-type" evidence="5">
    <location>
        <begin position="1"/>
        <end position="59"/>
    </location>
</feature>